<gene>
    <name evidence="6" type="ORF">FPQ13_06405</name>
</gene>
<dbReference type="GO" id="GO:0009425">
    <property type="term" value="C:bacterial-type flagellum basal body"/>
    <property type="evidence" value="ECO:0007669"/>
    <property type="project" value="UniProtKB-SubCell"/>
</dbReference>
<dbReference type="InterPro" id="IPR020013">
    <property type="entry name" value="Flagellar_FlgE/F/G"/>
</dbReference>
<comment type="similarity">
    <text evidence="1 2">Belongs to the flagella basal body rod proteins family.</text>
</comment>
<organism evidence="6 7">
    <name type="scientific">Allobacillus salarius</name>
    <dbReference type="NCBI Taxonomy" id="1955272"/>
    <lineage>
        <taxon>Bacteria</taxon>
        <taxon>Bacillati</taxon>
        <taxon>Bacillota</taxon>
        <taxon>Bacilli</taxon>
        <taxon>Bacillales</taxon>
        <taxon>Bacillaceae</taxon>
        <taxon>Allobacillus</taxon>
    </lineage>
</organism>
<dbReference type="InterPro" id="IPR010930">
    <property type="entry name" value="Flg_bb/hook_C_dom"/>
</dbReference>
<comment type="subcellular location">
    <subcellularLocation>
        <location evidence="2">Bacterial flagellum basal body</location>
    </subcellularLocation>
</comment>
<dbReference type="EMBL" id="VMHE01000008">
    <property type="protein sequence ID" value="TSJ65679.1"/>
    <property type="molecule type" value="Genomic_DNA"/>
</dbReference>
<dbReference type="InterPro" id="IPR037925">
    <property type="entry name" value="FlgE/F/G-like"/>
</dbReference>
<name>A0A556PMV6_9BACI</name>
<accession>A0A556PMV6</accession>
<evidence type="ECO:0000259" key="3">
    <source>
        <dbReference type="Pfam" id="PF00460"/>
    </source>
</evidence>
<dbReference type="PANTHER" id="PTHR30435:SF19">
    <property type="entry name" value="FLAGELLAR BASAL-BODY ROD PROTEIN FLGG"/>
    <property type="match status" value="1"/>
</dbReference>
<dbReference type="Pfam" id="PF06429">
    <property type="entry name" value="Flg_bbr_C"/>
    <property type="match status" value="1"/>
</dbReference>
<keyword evidence="2" id="KW-0975">Bacterial flagellum</keyword>
<evidence type="ECO:0000256" key="2">
    <source>
        <dbReference type="RuleBase" id="RU362116"/>
    </source>
</evidence>
<evidence type="ECO:0000259" key="5">
    <source>
        <dbReference type="Pfam" id="PF22692"/>
    </source>
</evidence>
<keyword evidence="6" id="KW-0282">Flagellum</keyword>
<protein>
    <submittedName>
        <fullName evidence="6">Flagellar hook-basal body protein</fullName>
    </submittedName>
</protein>
<proteinExistence type="inferred from homology"/>
<comment type="caution">
    <text evidence="6">The sequence shown here is derived from an EMBL/GenBank/DDBJ whole genome shotgun (WGS) entry which is preliminary data.</text>
</comment>
<feature type="domain" description="Flagellar basal body rod protein N-terminal" evidence="3">
    <location>
        <begin position="4"/>
        <end position="34"/>
    </location>
</feature>
<feature type="domain" description="Flagellar hook protein FlgE/F/G-like D1" evidence="5">
    <location>
        <begin position="101"/>
        <end position="170"/>
    </location>
</feature>
<dbReference type="Pfam" id="PF22692">
    <property type="entry name" value="LlgE_F_G_D1"/>
    <property type="match status" value="1"/>
</dbReference>
<dbReference type="GO" id="GO:0071978">
    <property type="term" value="P:bacterial-type flagellum-dependent swarming motility"/>
    <property type="evidence" value="ECO:0007669"/>
    <property type="project" value="TreeGrafter"/>
</dbReference>
<sequence length="276" mass="30543">MRNMYNAATMMNQLQHRMDQSANNLSNMNTHGYKARQSNFSSLMFQQIDNMLRFDADSSRLTPEGIRVGSGAKLAHTNILMDQGTIQATDRPLDVAIEHANQFFVVNAPNTNGETEQQYTRAGNFYLQPVNDNEQVMLTDSNGNPVQGNDGPIIIDHTFDNIEITADGRLETTTGDQRETVANIQLVQIDLPRTLENVGGGNYRLDAEGLGVPAEEIVTAIPAEAVTLHTRSLEASNVNFAQEMTRMIESQRAYSLNSQSITLGDQMMGLINSMRS</sequence>
<dbReference type="AlphaFoldDB" id="A0A556PMV6"/>
<evidence type="ECO:0000313" key="7">
    <source>
        <dbReference type="Proteomes" id="UP000316425"/>
    </source>
</evidence>
<dbReference type="OrthoDB" id="9804559at2"/>
<evidence type="ECO:0000259" key="4">
    <source>
        <dbReference type="Pfam" id="PF06429"/>
    </source>
</evidence>
<feature type="domain" description="Flagellar basal-body/hook protein C-terminal" evidence="4">
    <location>
        <begin position="232"/>
        <end position="274"/>
    </location>
</feature>
<reference evidence="6 7" key="1">
    <citation type="submission" date="2019-07" db="EMBL/GenBank/DDBJ databases">
        <title>Allobacillus sp. nov. SKP isolated from shrimp paste of Euphausiacea.</title>
        <authorList>
            <person name="Kanchanasin P."/>
            <person name="Tanasupawat S."/>
            <person name="Shi W."/>
            <person name="Wu L."/>
            <person name="Ma J."/>
        </authorList>
    </citation>
    <scope>NUCLEOTIDE SEQUENCE [LARGE SCALE GENOMIC DNA]</scope>
    <source>
        <strain evidence="6 7">SKP4-8</strain>
    </source>
</reference>
<dbReference type="PANTHER" id="PTHR30435">
    <property type="entry name" value="FLAGELLAR PROTEIN"/>
    <property type="match status" value="1"/>
</dbReference>
<keyword evidence="7" id="KW-1185">Reference proteome</keyword>
<dbReference type="NCBIfam" id="TIGR03506">
    <property type="entry name" value="FlgEFG_subfam"/>
    <property type="match status" value="1"/>
</dbReference>
<dbReference type="Pfam" id="PF00460">
    <property type="entry name" value="Flg_bb_rod"/>
    <property type="match status" value="1"/>
</dbReference>
<keyword evidence="6" id="KW-0966">Cell projection</keyword>
<dbReference type="InterPro" id="IPR053967">
    <property type="entry name" value="LlgE_F_G-like_D1"/>
</dbReference>
<dbReference type="SUPFAM" id="SSF117143">
    <property type="entry name" value="Flagellar hook protein flgE"/>
    <property type="match status" value="1"/>
</dbReference>
<keyword evidence="6" id="KW-0969">Cilium</keyword>
<dbReference type="InterPro" id="IPR001444">
    <property type="entry name" value="Flag_bb_rod_N"/>
</dbReference>
<evidence type="ECO:0000256" key="1">
    <source>
        <dbReference type="ARBA" id="ARBA00009677"/>
    </source>
</evidence>
<dbReference type="Proteomes" id="UP000316425">
    <property type="component" value="Unassembled WGS sequence"/>
</dbReference>
<evidence type="ECO:0000313" key="6">
    <source>
        <dbReference type="EMBL" id="TSJ65679.1"/>
    </source>
</evidence>